<dbReference type="InterPro" id="IPR006634">
    <property type="entry name" value="TLC-dom"/>
</dbReference>
<dbReference type="EMBL" id="CAXDID020000408">
    <property type="protein sequence ID" value="CAL6088468.1"/>
    <property type="molecule type" value="Genomic_DNA"/>
</dbReference>
<feature type="transmembrane region" description="Helical" evidence="6">
    <location>
        <begin position="93"/>
        <end position="112"/>
    </location>
</feature>
<feature type="domain" description="TLC" evidence="7">
    <location>
        <begin position="40"/>
        <end position="260"/>
    </location>
</feature>
<organism evidence="8">
    <name type="scientific">Hexamita inflata</name>
    <dbReference type="NCBI Taxonomy" id="28002"/>
    <lineage>
        <taxon>Eukaryota</taxon>
        <taxon>Metamonada</taxon>
        <taxon>Diplomonadida</taxon>
        <taxon>Hexamitidae</taxon>
        <taxon>Hexamitinae</taxon>
        <taxon>Hexamita</taxon>
    </lineage>
</organism>
<dbReference type="Proteomes" id="UP001642409">
    <property type="component" value="Unassembled WGS sequence"/>
</dbReference>
<dbReference type="GO" id="GO:0046513">
    <property type="term" value="P:ceramide biosynthetic process"/>
    <property type="evidence" value="ECO:0007669"/>
    <property type="project" value="InterPro"/>
</dbReference>
<accession>A0AA86NDA5</accession>
<dbReference type="PIRSF" id="PIRSF005225">
    <property type="entry name" value="LAG1_LAC1"/>
    <property type="match status" value="1"/>
</dbReference>
<protein>
    <submittedName>
        <fullName evidence="8">Ceramide synthetase</fullName>
    </submittedName>
    <submittedName>
        <fullName evidence="10">Ceramide_synthetase</fullName>
    </submittedName>
</protein>
<keyword evidence="2 5" id="KW-0812">Transmembrane</keyword>
<gene>
    <name evidence="9" type="ORF">HINF_LOCUS43966</name>
    <name evidence="10" type="ORF">HINF_LOCUS47608</name>
    <name evidence="8" type="ORF">HINF_LOCUS5322</name>
    <name evidence="11" type="ORF">HINF_LOCUS64142</name>
</gene>
<comment type="subcellular location">
    <subcellularLocation>
        <location evidence="1">Membrane</location>
        <topology evidence="1">Multi-pass membrane protein</topology>
    </subcellularLocation>
</comment>
<reference evidence="10 12" key="2">
    <citation type="submission" date="2024-07" db="EMBL/GenBank/DDBJ databases">
        <authorList>
            <person name="Akdeniz Z."/>
        </authorList>
    </citation>
    <scope>NUCLEOTIDE SEQUENCE [LARGE SCALE GENOMIC DNA]</scope>
</reference>
<dbReference type="EMBL" id="CATOUU010000872">
    <property type="protein sequence ID" value="CAI9956321.1"/>
    <property type="molecule type" value="Genomic_DNA"/>
</dbReference>
<evidence type="ECO:0000313" key="8">
    <source>
        <dbReference type="EMBL" id="CAI9917677.1"/>
    </source>
</evidence>
<feature type="transmembrane region" description="Helical" evidence="6">
    <location>
        <begin position="232"/>
        <end position="256"/>
    </location>
</feature>
<evidence type="ECO:0000259" key="7">
    <source>
        <dbReference type="PROSITE" id="PS50922"/>
    </source>
</evidence>
<evidence type="ECO:0000256" key="3">
    <source>
        <dbReference type="ARBA" id="ARBA00022989"/>
    </source>
</evidence>
<keyword evidence="12" id="KW-1185">Reference proteome</keyword>
<evidence type="ECO:0000256" key="6">
    <source>
        <dbReference type="SAM" id="Phobius"/>
    </source>
</evidence>
<evidence type="ECO:0000313" key="12">
    <source>
        <dbReference type="Proteomes" id="UP001642409"/>
    </source>
</evidence>
<sequence>MKNLLLAENAFYLPLFLVPAHMLLRYSYQKLVTHIFRNKKTAHKISESSFYCLQYLVLTIIATTILQTNDVHWFNLESLYAEKLHTSFQPLHAFYMMGELSVYVSAFIFMFFESRKGYGDFIMNVIHHIITISIIAYAFPYKNYNYSVAVAHIHDFSDVFLEFSKTIFYLGYEKASQYTFLAFAVSFIIPRVFVFPTYLITPYWNGKMDATLRKMDPAIDVLATYVPAERKVIPFALSGIYVLNCIWSVAIIKMAIGMFTKKREWGDIREKSEDSQEKPKNE</sequence>
<dbReference type="GO" id="GO:0050291">
    <property type="term" value="F:sphingosine N-acyltransferase activity"/>
    <property type="evidence" value="ECO:0007669"/>
    <property type="project" value="InterPro"/>
</dbReference>
<evidence type="ECO:0000313" key="9">
    <source>
        <dbReference type="EMBL" id="CAI9956321.1"/>
    </source>
</evidence>
<evidence type="ECO:0000313" key="10">
    <source>
        <dbReference type="EMBL" id="CAL6057649.1"/>
    </source>
</evidence>
<evidence type="ECO:0000256" key="2">
    <source>
        <dbReference type="ARBA" id="ARBA00022692"/>
    </source>
</evidence>
<evidence type="ECO:0000313" key="11">
    <source>
        <dbReference type="EMBL" id="CAL6088468.1"/>
    </source>
</evidence>
<dbReference type="PROSITE" id="PS50922">
    <property type="entry name" value="TLC"/>
    <property type="match status" value="1"/>
</dbReference>
<dbReference type="SMART" id="SM00724">
    <property type="entry name" value="TLC"/>
    <property type="match status" value="1"/>
</dbReference>
<keyword evidence="3 6" id="KW-1133">Transmembrane helix</keyword>
<feature type="transmembrane region" description="Helical" evidence="6">
    <location>
        <begin position="12"/>
        <end position="28"/>
    </location>
</feature>
<feature type="transmembrane region" description="Helical" evidence="6">
    <location>
        <begin position="121"/>
        <end position="140"/>
    </location>
</feature>
<feature type="transmembrane region" description="Helical" evidence="6">
    <location>
        <begin position="180"/>
        <end position="200"/>
    </location>
</feature>
<dbReference type="Pfam" id="PF03798">
    <property type="entry name" value="TRAM_LAG1_CLN8"/>
    <property type="match status" value="1"/>
</dbReference>
<reference evidence="8" key="1">
    <citation type="submission" date="2023-06" db="EMBL/GenBank/DDBJ databases">
        <authorList>
            <person name="Kurt Z."/>
        </authorList>
    </citation>
    <scope>NUCLEOTIDE SEQUENCE</scope>
</reference>
<dbReference type="PANTHER" id="PTHR12560:SF0">
    <property type="entry name" value="LD18904P"/>
    <property type="match status" value="1"/>
</dbReference>
<dbReference type="GO" id="GO:0016020">
    <property type="term" value="C:membrane"/>
    <property type="evidence" value="ECO:0007669"/>
    <property type="project" value="UniProtKB-SubCell"/>
</dbReference>
<dbReference type="PANTHER" id="PTHR12560">
    <property type="entry name" value="LONGEVITY ASSURANCE FACTOR 1 LAG1"/>
    <property type="match status" value="1"/>
</dbReference>
<dbReference type="EMBL" id="CATOUU010000137">
    <property type="protein sequence ID" value="CAI9917677.1"/>
    <property type="molecule type" value="Genomic_DNA"/>
</dbReference>
<dbReference type="EMBL" id="CAXDID020000215">
    <property type="protein sequence ID" value="CAL6057649.1"/>
    <property type="molecule type" value="Genomic_DNA"/>
</dbReference>
<dbReference type="GO" id="GO:0005783">
    <property type="term" value="C:endoplasmic reticulum"/>
    <property type="evidence" value="ECO:0007669"/>
    <property type="project" value="TreeGrafter"/>
</dbReference>
<keyword evidence="4 5" id="KW-0472">Membrane</keyword>
<dbReference type="AlphaFoldDB" id="A0AA86NDA5"/>
<evidence type="ECO:0000256" key="5">
    <source>
        <dbReference type="PROSITE-ProRule" id="PRU00205"/>
    </source>
</evidence>
<evidence type="ECO:0000256" key="4">
    <source>
        <dbReference type="ARBA" id="ARBA00023136"/>
    </source>
</evidence>
<name>A0AA86NDA5_9EUKA</name>
<dbReference type="InterPro" id="IPR016439">
    <property type="entry name" value="Lag1/Lac1-like"/>
</dbReference>
<evidence type="ECO:0000256" key="1">
    <source>
        <dbReference type="ARBA" id="ARBA00004141"/>
    </source>
</evidence>
<comment type="caution">
    <text evidence="8">The sequence shown here is derived from an EMBL/GenBank/DDBJ whole genome shotgun (WGS) entry which is preliminary data.</text>
</comment>
<feature type="transmembrane region" description="Helical" evidence="6">
    <location>
        <begin position="49"/>
        <end position="66"/>
    </location>
</feature>
<proteinExistence type="predicted"/>